<dbReference type="InterPro" id="IPR057349">
    <property type="entry name" value="C2_Mug190_3rd"/>
</dbReference>
<comment type="subcellular location">
    <subcellularLocation>
        <location evidence="1">Endoplasmic reticulum membrane</location>
    </subcellularLocation>
</comment>
<keyword evidence="6" id="KW-0256">Endoplasmic reticulum</keyword>
<dbReference type="SMART" id="SM00239">
    <property type="entry name" value="C2"/>
    <property type="match status" value="2"/>
</dbReference>
<dbReference type="Pfam" id="PF25331">
    <property type="entry name" value="C2_Mug190_3rd"/>
    <property type="match status" value="1"/>
</dbReference>
<dbReference type="JaponicusDB" id="SJAG_04417">
    <property type="gene designation" value="tcb2"/>
</dbReference>
<dbReference type="SUPFAM" id="SSF49562">
    <property type="entry name" value="C2 domain (Calcium/lipid-binding domain, CaLB)"/>
    <property type="match status" value="2"/>
</dbReference>
<evidence type="ECO:0000256" key="1">
    <source>
        <dbReference type="ARBA" id="ARBA00004586"/>
    </source>
</evidence>
<dbReference type="GO" id="GO:0061817">
    <property type="term" value="P:endoplasmic reticulum-plasma membrane tethering"/>
    <property type="evidence" value="ECO:0007669"/>
    <property type="project" value="InterPro"/>
</dbReference>
<dbReference type="PANTHER" id="PTHR47348">
    <property type="entry name" value="MEIOTICALLY UP-REGULATED GENE 190 PROTEIN"/>
    <property type="match status" value="1"/>
</dbReference>
<dbReference type="GeneID" id="7050967"/>
<dbReference type="Pfam" id="PF25669">
    <property type="entry name" value="SMP_MUG190-like"/>
    <property type="match status" value="1"/>
</dbReference>
<keyword evidence="9" id="KW-0446">Lipid-binding</keyword>
<dbReference type="STRING" id="402676.B6K6S8"/>
<dbReference type="PROSITE" id="PS50004">
    <property type="entry name" value="C2"/>
    <property type="match status" value="2"/>
</dbReference>
<feature type="region of interest" description="Disordered" evidence="11">
    <location>
        <begin position="1063"/>
        <end position="1118"/>
    </location>
</feature>
<dbReference type="CDD" id="cd21676">
    <property type="entry name" value="SMP_Mug190"/>
    <property type="match status" value="1"/>
</dbReference>
<dbReference type="AlphaFoldDB" id="B6K6S8"/>
<dbReference type="GO" id="GO:0006869">
    <property type="term" value="P:lipid transport"/>
    <property type="evidence" value="ECO:0007669"/>
    <property type="project" value="UniProtKB-KW"/>
</dbReference>
<dbReference type="RefSeq" id="XP_002175525.1">
    <property type="nucleotide sequence ID" value="XM_002175489.2"/>
</dbReference>
<keyword evidence="4" id="KW-0812">Transmembrane</keyword>
<feature type="domain" description="C2" evidence="12">
    <location>
        <begin position="447"/>
        <end position="571"/>
    </location>
</feature>
<evidence type="ECO:0000256" key="4">
    <source>
        <dbReference type="ARBA" id="ARBA00022692"/>
    </source>
</evidence>
<keyword evidence="10" id="KW-0472">Membrane</keyword>
<feature type="compositionally biased region" description="Polar residues" evidence="11">
    <location>
        <begin position="1074"/>
        <end position="1091"/>
    </location>
</feature>
<protein>
    <submittedName>
        <fullName evidence="14">C2 domain-containing protein</fullName>
    </submittedName>
</protein>
<dbReference type="InterPro" id="IPR000008">
    <property type="entry name" value="C2_dom"/>
</dbReference>
<evidence type="ECO:0000313" key="16">
    <source>
        <dbReference type="Proteomes" id="UP000001744"/>
    </source>
</evidence>
<organism evidence="14 16">
    <name type="scientific">Schizosaccharomyces japonicus (strain yFS275 / FY16936)</name>
    <name type="common">Fission yeast</name>
    <dbReference type="NCBI Taxonomy" id="402676"/>
    <lineage>
        <taxon>Eukaryota</taxon>
        <taxon>Fungi</taxon>
        <taxon>Dikarya</taxon>
        <taxon>Ascomycota</taxon>
        <taxon>Taphrinomycotina</taxon>
        <taxon>Schizosaccharomycetes</taxon>
        <taxon>Schizosaccharomycetales</taxon>
        <taxon>Schizosaccharomycetaceae</taxon>
        <taxon>Schizosaccharomyces</taxon>
    </lineage>
</organism>
<evidence type="ECO:0000259" key="13">
    <source>
        <dbReference type="PROSITE" id="PS51847"/>
    </source>
</evidence>
<evidence type="ECO:0000313" key="15">
    <source>
        <dbReference type="JaponicusDB" id="SJAG_04417"/>
    </source>
</evidence>
<dbReference type="Proteomes" id="UP000001744">
    <property type="component" value="Unassembled WGS sequence"/>
</dbReference>
<dbReference type="GO" id="GO:0008289">
    <property type="term" value="F:lipid binding"/>
    <property type="evidence" value="ECO:0007669"/>
    <property type="project" value="UniProtKB-KW"/>
</dbReference>
<dbReference type="InterPro" id="IPR035892">
    <property type="entry name" value="C2_domain_sf"/>
</dbReference>
<dbReference type="OMA" id="IMQAKPA"/>
<dbReference type="PROSITE" id="PS51847">
    <property type="entry name" value="SMP"/>
    <property type="match status" value="1"/>
</dbReference>
<evidence type="ECO:0000256" key="10">
    <source>
        <dbReference type="ARBA" id="ARBA00023136"/>
    </source>
</evidence>
<evidence type="ECO:0000256" key="11">
    <source>
        <dbReference type="SAM" id="MobiDB-lite"/>
    </source>
</evidence>
<evidence type="ECO:0000256" key="3">
    <source>
        <dbReference type="ARBA" id="ARBA00022553"/>
    </source>
</evidence>
<dbReference type="CDD" id="cd04052">
    <property type="entry name" value="C2B_Tricalbin-like"/>
    <property type="match status" value="1"/>
</dbReference>
<evidence type="ECO:0000256" key="6">
    <source>
        <dbReference type="ARBA" id="ARBA00022824"/>
    </source>
</evidence>
<keyword evidence="7" id="KW-1133">Transmembrane helix</keyword>
<evidence type="ECO:0000256" key="7">
    <source>
        <dbReference type="ARBA" id="ARBA00022989"/>
    </source>
</evidence>
<reference evidence="14 16" key="1">
    <citation type="journal article" date="2011" name="Science">
        <title>Comparative functional genomics of the fission yeasts.</title>
        <authorList>
            <person name="Rhind N."/>
            <person name="Chen Z."/>
            <person name="Yassour M."/>
            <person name="Thompson D.A."/>
            <person name="Haas B.J."/>
            <person name="Habib N."/>
            <person name="Wapinski I."/>
            <person name="Roy S."/>
            <person name="Lin M.F."/>
            <person name="Heiman D.I."/>
            <person name="Young S.K."/>
            <person name="Furuya K."/>
            <person name="Guo Y."/>
            <person name="Pidoux A."/>
            <person name="Chen H.M."/>
            <person name="Robbertse B."/>
            <person name="Goldberg J.M."/>
            <person name="Aoki K."/>
            <person name="Bayne E.H."/>
            <person name="Berlin A.M."/>
            <person name="Desjardins C.A."/>
            <person name="Dobbs E."/>
            <person name="Dukaj L."/>
            <person name="Fan L."/>
            <person name="FitzGerald M.G."/>
            <person name="French C."/>
            <person name="Gujja S."/>
            <person name="Hansen K."/>
            <person name="Keifenheim D."/>
            <person name="Levin J.Z."/>
            <person name="Mosher R.A."/>
            <person name="Mueller C.A."/>
            <person name="Pfiffner J."/>
            <person name="Priest M."/>
            <person name="Russ C."/>
            <person name="Smialowska A."/>
            <person name="Swoboda P."/>
            <person name="Sykes S.M."/>
            <person name="Vaughn M."/>
            <person name="Vengrova S."/>
            <person name="Yoder R."/>
            <person name="Zeng Q."/>
            <person name="Allshire R."/>
            <person name="Baulcombe D."/>
            <person name="Birren B.W."/>
            <person name="Brown W."/>
            <person name="Ekwall K."/>
            <person name="Kellis M."/>
            <person name="Leatherwood J."/>
            <person name="Levin H."/>
            <person name="Margalit H."/>
            <person name="Martienssen R."/>
            <person name="Nieduszynski C.A."/>
            <person name="Spatafora J.W."/>
            <person name="Friedman N."/>
            <person name="Dalgaard J.Z."/>
            <person name="Baumann P."/>
            <person name="Niki H."/>
            <person name="Regev A."/>
            <person name="Nusbaum C."/>
        </authorList>
    </citation>
    <scope>NUCLEOTIDE SEQUENCE [LARGE SCALE GENOMIC DNA]</scope>
    <source>
        <strain evidence="16">yFS275 / FY16936</strain>
    </source>
</reference>
<dbReference type="HOGENOM" id="CLU_002125_1_0_1"/>
<keyword evidence="8" id="KW-0445">Lipid transport</keyword>
<dbReference type="GO" id="GO:0005789">
    <property type="term" value="C:endoplasmic reticulum membrane"/>
    <property type="evidence" value="ECO:0007669"/>
    <property type="project" value="UniProtKB-SubCell"/>
</dbReference>
<keyword evidence="16" id="KW-1185">Reference proteome</keyword>
<feature type="compositionally biased region" description="Basic and acidic residues" evidence="11">
    <location>
        <begin position="1064"/>
        <end position="1073"/>
    </location>
</feature>
<feature type="compositionally biased region" description="Polar residues" evidence="11">
    <location>
        <begin position="1"/>
        <end position="13"/>
    </location>
</feature>
<evidence type="ECO:0000259" key="12">
    <source>
        <dbReference type="PROSITE" id="PS50004"/>
    </source>
</evidence>
<name>B6K6S8_SCHJY</name>
<feature type="compositionally biased region" description="Basic and acidic residues" evidence="11">
    <location>
        <begin position="26"/>
        <end position="35"/>
    </location>
</feature>
<evidence type="ECO:0000256" key="5">
    <source>
        <dbReference type="ARBA" id="ARBA00022737"/>
    </source>
</evidence>
<evidence type="ECO:0000256" key="8">
    <source>
        <dbReference type="ARBA" id="ARBA00023055"/>
    </source>
</evidence>
<evidence type="ECO:0000313" key="14">
    <source>
        <dbReference type="EMBL" id="EEB09232.1"/>
    </source>
</evidence>
<dbReference type="Pfam" id="PF00168">
    <property type="entry name" value="C2"/>
    <property type="match status" value="2"/>
</dbReference>
<keyword evidence="2" id="KW-0813">Transport</keyword>
<sequence>MEDQQSNLRSSDPYSGRRKIPTIPRFFRERKERAERKAKKKQAEAEPEETFDPITQRNVTVQDINYDYKAACENPKLVVPQQNEITQNGLPRQQPYISSTQPLTTYKQRQDDLAPPEALHQYTRDVPINDEKTNILFYPTPSVNLRFISDELRRKTNRYTFVCFIVAVLITWWSTRSRFASIVTPLIMSCAFYMWVQYVQQLGEQVQWGSEQARGEFSRFNLIPESAEWMNVLLESVWTLVNPELFSSFADQIEDVMQASVPSFIENIRIAALSQGENPIRIVSIRALPSDEYEKSMSDGDANAAKARELCEENVPGSRYYNLELCVAYHAKPKSDGNFAKRASNMHIEIIFYPGVRGTLRFPLPIWAEIKGFVTRLRLRIQLVPQVPFVKNITMSLMGLPQLDISAVPMVENGLNVLGLPVISNFVNNSIAAAANEYVCPKNITIDVSKIIVGDDVKKETNALGILFIHIDRAEGLSKQDVNGLSDAYITVTLSKYGKPLYCTRVVKHDLYPTWNEFAYILIFPEHIKAAEKVAMELWDSDRFTADDVVGRTKLDIIPLVQNAGTIYEREDGLVGLDEDTKLPGKLFWKVGYIPKANFKSSLRTKGLNISVPRELRQQPEFENPKGSLSSKEEEAAVTTALDPEYPSGIFAFTLHQAANLEVNRPVATYGKIKGAHSYEAPRETGAATAEEGKGLPSSYVCVDINDELVYKTRTKVFSSQPIYNAGSEKFVADWRSAMITFTVREYRLREQDPILGVVCIPLAKTLETASQLTKWFPIEGGMGFGNLRVSILFRSLKFQIPRPLYGWNIGTFVFESPTIEGVSDDISSISYSQLRFYVGSFKGKAKLDHDSSSENCRWTVGQRYLKVPVRQRFKTPVSFELRSGVGNRSKIYGIFWLMTLLDNESSEIEVPLFTVKDPRRILQNMVDIETAEQTMGVKVRGYLRMKVCFTRGLSDVHEQTLTTSDEFKTYETFTALKGQKMRQDFVNDMTNPVQEYFSKSRRQSVASNFTASSNDTFASPVHQQNLQPANANLLQQTTYQNGDSNLANELTELGTLYQVPDASAEKHQESPKVQHNLNPQAPANRASNVPSGDALNDANARRSETSPSNTNHSIDEDMDTDVSFESENERISDGSVYRHEDDLSVQRRLHRGRYSHKSVRTSLWLRDGLKLHWHSFKRLFSLAGDQPDVETEIPK</sequence>
<proteinExistence type="predicted"/>
<dbReference type="Gene3D" id="2.60.40.150">
    <property type="entry name" value="C2 domain"/>
    <property type="match status" value="2"/>
</dbReference>
<feature type="region of interest" description="Disordered" evidence="11">
    <location>
        <begin position="1"/>
        <end position="49"/>
    </location>
</feature>
<accession>B6K6S8</accession>
<evidence type="ECO:0000256" key="2">
    <source>
        <dbReference type="ARBA" id="ARBA00022448"/>
    </source>
</evidence>
<dbReference type="EMBL" id="KE651167">
    <property type="protein sequence ID" value="EEB09232.1"/>
    <property type="molecule type" value="Genomic_DNA"/>
</dbReference>
<feature type="domain" description="SMP-LTD" evidence="13">
    <location>
        <begin position="223"/>
        <end position="449"/>
    </location>
</feature>
<gene>
    <name evidence="15" type="primary">tcb2</name>
    <name evidence="14" type="ORF">SJAG_04417</name>
</gene>
<dbReference type="InterPro" id="IPR031468">
    <property type="entry name" value="SMP_LBD"/>
</dbReference>
<dbReference type="InterPro" id="IPR037765">
    <property type="entry name" value="C2B_Tricalbin"/>
</dbReference>
<keyword evidence="3" id="KW-0597">Phosphoprotein</keyword>
<dbReference type="VEuPathDB" id="FungiDB:SJAG_04417"/>
<keyword evidence="5" id="KW-0677">Repeat</keyword>
<feature type="domain" description="C2" evidence="12">
    <location>
        <begin position="632"/>
        <end position="777"/>
    </location>
</feature>
<dbReference type="PANTHER" id="PTHR47348:SF3">
    <property type="entry name" value="MEIOTICALLY UP-REGULATED GENE 190 PROTEIN"/>
    <property type="match status" value="1"/>
</dbReference>
<dbReference type="eggNOG" id="KOG1012">
    <property type="taxonomic scope" value="Eukaryota"/>
</dbReference>
<dbReference type="OrthoDB" id="419768at2759"/>
<evidence type="ECO:0000256" key="9">
    <source>
        <dbReference type="ARBA" id="ARBA00023121"/>
    </source>
</evidence>